<evidence type="ECO:0000256" key="1">
    <source>
        <dbReference type="SAM" id="MobiDB-lite"/>
    </source>
</evidence>
<feature type="compositionally biased region" description="Polar residues" evidence="1">
    <location>
        <begin position="86"/>
        <end position="98"/>
    </location>
</feature>
<dbReference type="EMBL" id="CP063134">
    <property type="protein sequence ID" value="QOU19447.1"/>
    <property type="molecule type" value="Genomic_DNA"/>
</dbReference>
<feature type="compositionally biased region" description="Basic and acidic residues" evidence="1">
    <location>
        <begin position="104"/>
        <end position="119"/>
    </location>
</feature>
<accession>A0A871QZS2</accession>
<reference evidence="2" key="1">
    <citation type="submission" date="2020-10" db="EMBL/GenBank/DDBJ databases">
        <authorList>
            <person name="Palmer J.M."/>
        </authorList>
    </citation>
    <scope>NUCLEOTIDE SEQUENCE</scope>
    <source>
        <strain evidence="2">UCD 2041</strain>
    </source>
</reference>
<dbReference type="Proteomes" id="UP000663131">
    <property type="component" value="Chromosome 6"/>
</dbReference>
<organism evidence="2 3">
    <name type="scientific">Dekkera bruxellensis</name>
    <name type="common">Brettanomyces custersii</name>
    <dbReference type="NCBI Taxonomy" id="5007"/>
    <lineage>
        <taxon>Eukaryota</taxon>
        <taxon>Fungi</taxon>
        <taxon>Dikarya</taxon>
        <taxon>Ascomycota</taxon>
        <taxon>Saccharomycotina</taxon>
        <taxon>Pichiomycetes</taxon>
        <taxon>Pichiales</taxon>
        <taxon>Pichiaceae</taxon>
        <taxon>Brettanomyces</taxon>
    </lineage>
</organism>
<reference evidence="2" key="2">
    <citation type="journal article" name="BMC Genomics">
        <title>New genome assemblies reveal patterns of domestication and adaptation across Brettanomyces (Dekkera) species.</title>
        <authorList>
            <person name="Roach M.J."/>
            <person name="Borneman A.R."/>
        </authorList>
    </citation>
    <scope>NUCLEOTIDE SEQUENCE</scope>
    <source>
        <strain evidence="2">UCD 2041</strain>
    </source>
</reference>
<feature type="region of interest" description="Disordered" evidence="1">
    <location>
        <begin position="13"/>
        <end position="49"/>
    </location>
</feature>
<protein>
    <submittedName>
        <fullName evidence="2">Uncharacterized protein</fullName>
    </submittedName>
</protein>
<evidence type="ECO:0000313" key="2">
    <source>
        <dbReference type="EMBL" id="QOU19447.1"/>
    </source>
</evidence>
<feature type="compositionally biased region" description="Low complexity" evidence="1">
    <location>
        <begin position="39"/>
        <end position="49"/>
    </location>
</feature>
<dbReference type="AlphaFoldDB" id="A0A871QZS2"/>
<gene>
    <name evidence="2" type="ORF">BRETT_003594</name>
</gene>
<evidence type="ECO:0000313" key="3">
    <source>
        <dbReference type="Proteomes" id="UP000663131"/>
    </source>
</evidence>
<name>A0A871QZS2_DEKBR</name>
<feature type="region of interest" description="Disordered" evidence="1">
    <location>
        <begin position="86"/>
        <end position="119"/>
    </location>
</feature>
<dbReference type="RefSeq" id="XP_041135940.1">
    <property type="nucleotide sequence ID" value="XM_041282101.1"/>
</dbReference>
<dbReference type="KEGG" id="bbrx:BRETT_003594"/>
<proteinExistence type="predicted"/>
<dbReference type="OrthoDB" id="10305496at2759"/>
<dbReference type="GeneID" id="64575517"/>
<sequence length="119" mass="13510">MTTITNQWAAALANAPNKRTETAQVHAENRHHRQGSKYGVSANGNSNATGNGYTSINNFNRAQLIQVTNSKFKYLESQAANHKNVTFYSRSSEQQQPWTRARKKPEEKQKIDFLKEISK</sequence>